<sequence>MSHLVVAYPELKKKDYSWIQELRSKYDILYYDIINPHFTFIFPVFYLDKKELISEVKEKSRGLNIINFSLRCAIINKDSFNDYWHIFLVPDEGYSDITKAHDKFYSGKLKDELFLAIPYIPHIGIGNSTNANDCKILVDELNERNFEIKGKIKNLSIISLIEKKVEDIETIELE</sequence>
<dbReference type="EMBL" id="LNJE01000008">
    <property type="protein sequence ID" value="KYC57852.1"/>
    <property type="molecule type" value="Genomic_DNA"/>
</dbReference>
<evidence type="ECO:0000313" key="1">
    <source>
        <dbReference type="EMBL" id="KYC53679.1"/>
    </source>
</evidence>
<gene>
    <name evidence="1" type="ORF">AN188_01405</name>
    <name evidence="2" type="ORF">APG09_00879</name>
</gene>
<dbReference type="Proteomes" id="UP000092420">
    <property type="component" value="Unassembled WGS sequence"/>
</dbReference>
<evidence type="ECO:0000313" key="3">
    <source>
        <dbReference type="Proteomes" id="UP000092420"/>
    </source>
</evidence>
<dbReference type="Pfam" id="PF13563">
    <property type="entry name" value="2_5_RNA_ligase2"/>
    <property type="match status" value="1"/>
</dbReference>
<name>A0A150J8X5_9EURY</name>
<proteinExistence type="predicted"/>
<dbReference type="Gene3D" id="3.90.1140.10">
    <property type="entry name" value="Cyclic phosphodiesterase"/>
    <property type="match status" value="1"/>
</dbReference>
<accession>A0A150JHR1</accession>
<evidence type="ECO:0000313" key="2">
    <source>
        <dbReference type="EMBL" id="KYC57852.1"/>
    </source>
</evidence>
<accession>A0A150J8X5</accession>
<reference evidence="1 3" key="1">
    <citation type="journal article" date="2016" name="ISME J.">
        <title>Chasing the elusive Euryarchaeota class WSA2: genomes reveal a uniquely fastidious methyl-reducing methanogen.</title>
        <authorList>
            <person name="Nobu M.K."/>
            <person name="Narihiro T."/>
            <person name="Kuroda K."/>
            <person name="Mei R."/>
            <person name="Liu W.T."/>
        </authorList>
    </citation>
    <scope>NUCLEOTIDE SEQUENCE [LARGE SCALE GENOMIC DNA]</scope>
    <source>
        <strain evidence="1">ADurb1013_Bin02101</strain>
        <strain evidence="2">ADurb1213_Bin02801</strain>
    </source>
</reference>
<organism evidence="1 3">
    <name type="scientific">Candidatus Methanofastidiosum methylothiophilum</name>
    <dbReference type="NCBI Taxonomy" id="1705564"/>
    <lineage>
        <taxon>Archaea</taxon>
        <taxon>Methanobacteriati</taxon>
        <taxon>Methanobacteriota</taxon>
        <taxon>Stenosarchaea group</taxon>
        <taxon>Candidatus Methanofastidiosia</taxon>
        <taxon>Candidatus Methanofastidiosales</taxon>
        <taxon>Candidatus Methanofastidiosaceae</taxon>
        <taxon>Candidatus Methanofastidiosum</taxon>
    </lineage>
</organism>
<protein>
    <recommendedName>
        <fullName evidence="4">2',5' RNA ligase family</fullName>
    </recommendedName>
</protein>
<evidence type="ECO:0008006" key="4">
    <source>
        <dbReference type="Google" id="ProtNLM"/>
    </source>
</evidence>
<dbReference type="EMBL" id="LNJB01000023">
    <property type="protein sequence ID" value="KYC53679.1"/>
    <property type="molecule type" value="Genomic_DNA"/>
</dbReference>
<comment type="caution">
    <text evidence="1">The sequence shown here is derived from an EMBL/GenBank/DDBJ whole genome shotgun (WGS) entry which is preliminary data.</text>
</comment>
<dbReference type="AlphaFoldDB" id="A0A150J8X5"/>
<accession>A0A150JKR7</accession>